<dbReference type="EMBL" id="JABBNT010000004">
    <property type="protein sequence ID" value="NMM45816.1"/>
    <property type="molecule type" value="Genomic_DNA"/>
</dbReference>
<dbReference type="PANTHER" id="PTHR47235:SF1">
    <property type="entry name" value="BLR6548 PROTEIN"/>
    <property type="match status" value="1"/>
</dbReference>
<sequence>MALGAAIGAGAFTAGTASADEQVIPSLVYRTGPYAPGGISLADGFADYFNLINERDGGINGVKLKVVECETGYNTDRGVECYDRTKNEGSGATFYSPWSTGITYALIEKATQDKIPILSMGYGRTSAADGRYFPYVFNFPSTYWNQATAIVQYIADQEGGVDKLKGKNFAYIYLDHPYGKEPLPTLDILAQKFGFAFDRYPVPPASMTEQKSIWLKIRRQRPDYAIMWGWGAMNGTAVNEAASIKFPMDHFIGNWWAAGEDAVEAAGDGAVGYKAANFHGAGADYPLYQDLKKYIYDTGKFAGKGDQWGRVLYNRGLSNAIVAVEAIRAAQAKYGNRVITGEEMQWALENLNMTDDDIAKLGATGLTPAVQVTCQNHEGQNPAVLIQQWNGSEYEIISDWVPAMSDLTRPLIEQDAEAYAAEQGLQPRSCS</sequence>
<keyword evidence="5" id="KW-1185">Reference proteome</keyword>
<proteinExistence type="inferred from homology"/>
<dbReference type="InterPro" id="IPR028081">
    <property type="entry name" value="Leu-bd"/>
</dbReference>
<feature type="domain" description="Leucine-binding protein" evidence="3">
    <location>
        <begin position="24"/>
        <end position="387"/>
    </location>
</feature>
<dbReference type="PANTHER" id="PTHR47235">
    <property type="entry name" value="BLR6548 PROTEIN"/>
    <property type="match status" value="1"/>
</dbReference>
<keyword evidence="2" id="KW-0732">Signal</keyword>
<dbReference type="Gene3D" id="3.40.50.2300">
    <property type="match status" value="2"/>
</dbReference>
<comment type="similarity">
    <text evidence="1">Belongs to the leucine-binding protein family.</text>
</comment>
<evidence type="ECO:0000259" key="3">
    <source>
        <dbReference type="Pfam" id="PF13458"/>
    </source>
</evidence>
<dbReference type="Pfam" id="PF13458">
    <property type="entry name" value="Peripla_BP_6"/>
    <property type="match status" value="1"/>
</dbReference>
<dbReference type="SUPFAM" id="SSF53822">
    <property type="entry name" value="Periplasmic binding protein-like I"/>
    <property type="match status" value="1"/>
</dbReference>
<comment type="caution">
    <text evidence="4">The sequence shown here is derived from an EMBL/GenBank/DDBJ whole genome shotgun (WGS) entry which is preliminary data.</text>
</comment>
<gene>
    <name evidence="4" type="ORF">HH303_15070</name>
</gene>
<accession>A0A7Y0HFF2</accession>
<protein>
    <submittedName>
        <fullName evidence="4">ABC transporter substrate-binding protein</fullName>
    </submittedName>
</protein>
<dbReference type="Proteomes" id="UP000539372">
    <property type="component" value="Unassembled WGS sequence"/>
</dbReference>
<name>A0A7Y0HFF2_9PROT</name>
<dbReference type="InterPro" id="IPR028082">
    <property type="entry name" value="Peripla_BP_I"/>
</dbReference>
<evidence type="ECO:0000313" key="5">
    <source>
        <dbReference type="Proteomes" id="UP000539372"/>
    </source>
</evidence>
<reference evidence="4 5" key="1">
    <citation type="submission" date="2020-04" db="EMBL/GenBank/DDBJ databases">
        <title>Rhodospirillaceae bacterium KN72 isolated from deep sea.</title>
        <authorList>
            <person name="Zhang D.-C."/>
        </authorList>
    </citation>
    <scope>NUCLEOTIDE SEQUENCE [LARGE SCALE GENOMIC DNA]</scope>
    <source>
        <strain evidence="4 5">KN72</strain>
    </source>
</reference>
<dbReference type="CDD" id="cd06334">
    <property type="entry name" value="PBP1_ABC_ligand_binding-like"/>
    <property type="match status" value="1"/>
</dbReference>
<evidence type="ECO:0000256" key="1">
    <source>
        <dbReference type="ARBA" id="ARBA00010062"/>
    </source>
</evidence>
<organism evidence="4 5">
    <name type="scientific">Pacificispira spongiicola</name>
    <dbReference type="NCBI Taxonomy" id="2729598"/>
    <lineage>
        <taxon>Bacteria</taxon>
        <taxon>Pseudomonadati</taxon>
        <taxon>Pseudomonadota</taxon>
        <taxon>Alphaproteobacteria</taxon>
        <taxon>Rhodospirillales</taxon>
        <taxon>Rhodospirillaceae</taxon>
        <taxon>Pacificispira</taxon>
    </lineage>
</organism>
<dbReference type="AlphaFoldDB" id="A0A7Y0HFF2"/>
<evidence type="ECO:0000313" key="4">
    <source>
        <dbReference type="EMBL" id="NMM45816.1"/>
    </source>
</evidence>
<evidence type="ECO:0000256" key="2">
    <source>
        <dbReference type="ARBA" id="ARBA00022729"/>
    </source>
</evidence>